<evidence type="ECO:0000313" key="1">
    <source>
        <dbReference type="EMBL" id="VFU13908.1"/>
    </source>
</evidence>
<gene>
    <name evidence="1" type="ORF">SCFA_2340005</name>
</gene>
<protein>
    <recommendedName>
        <fullName evidence="2">Thioredoxin</fullName>
    </recommendedName>
</protein>
<reference evidence="1" key="1">
    <citation type="submission" date="2019-03" db="EMBL/GenBank/DDBJ databases">
        <authorList>
            <person name="Hao L."/>
        </authorList>
    </citation>
    <scope>NUCLEOTIDE SEQUENCE</scope>
</reference>
<evidence type="ECO:0008006" key="2">
    <source>
        <dbReference type="Google" id="ProtNLM"/>
    </source>
</evidence>
<dbReference type="NCBIfam" id="NF040920">
    <property type="entry name" value="CD1871A_fam"/>
    <property type="match status" value="1"/>
</dbReference>
<accession>A0A485M0C7</accession>
<organism evidence="1">
    <name type="scientific">anaerobic digester metagenome</name>
    <dbReference type="NCBI Taxonomy" id="1263854"/>
    <lineage>
        <taxon>unclassified sequences</taxon>
        <taxon>metagenomes</taxon>
        <taxon>ecological metagenomes</taxon>
    </lineage>
</organism>
<dbReference type="EMBL" id="CAADRN010000151">
    <property type="protein sequence ID" value="VFU13908.1"/>
    <property type="molecule type" value="Genomic_DNA"/>
</dbReference>
<dbReference type="InterPro" id="IPR047708">
    <property type="entry name" value="CD1871A-like"/>
</dbReference>
<dbReference type="AlphaFoldDB" id="A0A485M0C7"/>
<sequence length="45" mass="4794">MFHNSIRAALLAAAVASMTYGIYRGEVPEVLLKAINLCLECIGIG</sequence>
<proteinExistence type="predicted"/>
<name>A0A485M0C7_9ZZZZ</name>